<evidence type="ECO:0000313" key="15">
    <source>
        <dbReference type="EMBL" id="KAK2147748.1"/>
    </source>
</evidence>
<feature type="compositionally biased region" description="Acidic residues" evidence="13">
    <location>
        <begin position="54"/>
        <end position="66"/>
    </location>
</feature>
<dbReference type="FunFam" id="3.40.50.300:FF:000472">
    <property type="entry name" value="ATP-binding cassette, sub-family F (GCN20), member 1"/>
    <property type="match status" value="1"/>
</dbReference>
<dbReference type="GO" id="GO:0005635">
    <property type="term" value="C:nuclear envelope"/>
    <property type="evidence" value="ECO:0007669"/>
    <property type="project" value="UniProtKB-SubCell"/>
</dbReference>
<dbReference type="InterPro" id="IPR003593">
    <property type="entry name" value="AAA+_ATPase"/>
</dbReference>
<evidence type="ECO:0000259" key="14">
    <source>
        <dbReference type="PROSITE" id="PS50893"/>
    </source>
</evidence>
<accession>A0AAD9J7V9</accession>
<evidence type="ECO:0000256" key="2">
    <source>
        <dbReference type="ARBA" id="ARBA00004496"/>
    </source>
</evidence>
<dbReference type="SUPFAM" id="SSF52540">
    <property type="entry name" value="P-loop containing nucleoside triphosphate hydrolases"/>
    <property type="match status" value="2"/>
</dbReference>
<evidence type="ECO:0000256" key="10">
    <source>
        <dbReference type="ARBA" id="ARBA00023159"/>
    </source>
</evidence>
<dbReference type="PANTHER" id="PTHR19211:SF14">
    <property type="entry name" value="ATP-BINDING CASSETTE SUB-FAMILY F MEMBER 1"/>
    <property type="match status" value="1"/>
</dbReference>
<dbReference type="EMBL" id="JAODUP010000538">
    <property type="protein sequence ID" value="KAK2147748.1"/>
    <property type="molecule type" value="Genomic_DNA"/>
</dbReference>
<dbReference type="Proteomes" id="UP001208570">
    <property type="component" value="Unassembled WGS sequence"/>
</dbReference>
<feature type="compositionally biased region" description="Acidic residues" evidence="13">
    <location>
        <begin position="88"/>
        <end position="99"/>
    </location>
</feature>
<dbReference type="InterPro" id="IPR017871">
    <property type="entry name" value="ABC_transporter-like_CS"/>
</dbReference>
<keyword evidence="5" id="KW-0963">Cytoplasm</keyword>
<feature type="compositionally biased region" description="Basic residues" evidence="13">
    <location>
        <begin position="72"/>
        <end position="81"/>
    </location>
</feature>
<evidence type="ECO:0000256" key="8">
    <source>
        <dbReference type="ARBA" id="ARBA00022741"/>
    </source>
</evidence>
<comment type="similarity">
    <text evidence="4">Belongs to the ABC transporter superfamily. ABCF family. EF3 subfamily.</text>
</comment>
<evidence type="ECO:0000256" key="5">
    <source>
        <dbReference type="ARBA" id="ARBA00022490"/>
    </source>
</evidence>
<dbReference type="InterPro" id="IPR003439">
    <property type="entry name" value="ABC_transporter-like_ATP-bd"/>
</dbReference>
<evidence type="ECO:0000256" key="3">
    <source>
        <dbReference type="ARBA" id="ARBA00004642"/>
    </source>
</evidence>
<evidence type="ECO:0000256" key="7">
    <source>
        <dbReference type="ARBA" id="ARBA00022737"/>
    </source>
</evidence>
<feature type="compositionally biased region" description="Basic residues" evidence="13">
    <location>
        <begin position="107"/>
        <end position="118"/>
    </location>
</feature>
<evidence type="ECO:0000256" key="13">
    <source>
        <dbReference type="SAM" id="MobiDB-lite"/>
    </source>
</evidence>
<dbReference type="GO" id="GO:0016887">
    <property type="term" value="F:ATP hydrolysis activity"/>
    <property type="evidence" value="ECO:0007669"/>
    <property type="project" value="InterPro"/>
</dbReference>
<feature type="compositionally biased region" description="Basic and acidic residues" evidence="13">
    <location>
        <begin position="119"/>
        <end position="140"/>
    </location>
</feature>
<proteinExistence type="inferred from homology"/>
<dbReference type="PROSITE" id="PS00211">
    <property type="entry name" value="ABC_TRANSPORTER_1"/>
    <property type="match status" value="2"/>
</dbReference>
<dbReference type="PROSITE" id="PS50893">
    <property type="entry name" value="ABC_TRANSPORTER_2"/>
    <property type="match status" value="2"/>
</dbReference>
<dbReference type="SMART" id="SM00382">
    <property type="entry name" value="AAA"/>
    <property type="match status" value="2"/>
</dbReference>
<evidence type="ECO:0000313" key="16">
    <source>
        <dbReference type="Proteomes" id="UP001208570"/>
    </source>
</evidence>
<name>A0AAD9J7V9_9ANNE</name>
<evidence type="ECO:0000256" key="1">
    <source>
        <dbReference type="ARBA" id="ARBA00004259"/>
    </source>
</evidence>
<protein>
    <recommendedName>
        <fullName evidence="12">ATP-binding cassette sub-family F member 1</fullName>
    </recommendedName>
</protein>
<sequence>MAQLTLPLTNICAMTWNNCQQGIPYYRRIGEKWARFDQASTSNMDEASKADIFFGDDEEEVEAEKDDSEKKKSGKKKKSAKQKFFDELKDEEDSTEVAETELPMPTKGRKKKTVKEKKKYFESDSGDEKVTEDSKPKAEEDKEETVYISDEEPTDKDPKEDLPKLSKKELKRLKKKEAYMKETAELENQFSLSQAQKSAQKVILDSNDIKVENFSISARGKQLFVGATLQITAGRRYGLVGPNGHGKTTLLKHIASRALQIPPSIDVLYCEQDVQADETKAVDAVLKADTKRLAFLEECDKLEKLGEKATSEESDRLKEVYEELANMKADSAEPRARRILAGLGFTKDMMERMTKHFSGGWRMRVSLARALFLEPTLLLLDEPTNHLDLNAVIWLDNYLQNWKKTLLVVSHDQSFLDNVCTDIIHLDQQKLFYYRGNYAAFKKMLKQKRKEQAKAWEKQEKELKSMKASGKSAKQAGRGYPSIAKLVLKLAQSSGARLQFPAYVRWCSAFHFTSGSEKHQKEALTRKSAKNRAKLAVFGEDNKPQELLQKPREYTVKFRFPNPPPLNPPILGLFNVTFGYPKQKKLFVNVEFGIDMNTRIAIVGPNGVGKSTLLKLLLLELEPKEGEARKNHRLRIGKYNQHSADQLNMEETPVEYLQRKFNLDYQGARKMLGSMGLSSHAHTILNRDLSGGQKARVAFADLVCSAPDVLILDEPTNNLDIESIDALAEAINAFEGGVVIVTHDERLIRDTDCQLWVVEEQTINQIVGGFDDYRRELLEALGEEISHAAAASTQALE</sequence>
<feature type="compositionally biased region" description="Basic and acidic residues" evidence="13">
    <location>
        <begin position="155"/>
        <end position="168"/>
    </location>
</feature>
<keyword evidence="9" id="KW-0067">ATP-binding</keyword>
<dbReference type="InterPro" id="IPR027417">
    <property type="entry name" value="P-loop_NTPase"/>
</dbReference>
<keyword evidence="8" id="KW-0547">Nucleotide-binding</keyword>
<evidence type="ECO:0000256" key="12">
    <source>
        <dbReference type="ARBA" id="ARBA00073921"/>
    </source>
</evidence>
<dbReference type="InterPro" id="IPR032781">
    <property type="entry name" value="ABC_tran_Xtn"/>
</dbReference>
<evidence type="ECO:0000256" key="4">
    <source>
        <dbReference type="ARBA" id="ARBA00011054"/>
    </source>
</evidence>
<keyword evidence="10" id="KW-0010">Activator</keyword>
<gene>
    <name evidence="15" type="ORF">LSH36_538g02072</name>
</gene>
<dbReference type="Pfam" id="PF12848">
    <property type="entry name" value="ABC_tran_Xtn"/>
    <property type="match status" value="1"/>
</dbReference>
<dbReference type="CDD" id="cd03221">
    <property type="entry name" value="ABCF_EF-3"/>
    <property type="match status" value="2"/>
</dbReference>
<keyword evidence="7" id="KW-0677">Repeat</keyword>
<keyword evidence="6" id="KW-0597">Phosphoprotein</keyword>
<feature type="domain" description="ABC transporter" evidence="14">
    <location>
        <begin position="209"/>
        <end position="453"/>
    </location>
</feature>
<dbReference type="Pfam" id="PF00005">
    <property type="entry name" value="ABC_tran"/>
    <property type="match status" value="2"/>
</dbReference>
<dbReference type="GO" id="GO:0005737">
    <property type="term" value="C:cytoplasm"/>
    <property type="evidence" value="ECO:0007669"/>
    <property type="project" value="UniProtKB-SubCell"/>
</dbReference>
<comment type="caution">
    <text evidence="15">The sequence shown here is derived from an EMBL/GenBank/DDBJ whole genome shotgun (WGS) entry which is preliminary data.</text>
</comment>
<evidence type="ECO:0000256" key="11">
    <source>
        <dbReference type="ARBA" id="ARBA00023242"/>
    </source>
</evidence>
<dbReference type="Gene3D" id="3.40.50.300">
    <property type="entry name" value="P-loop containing nucleotide triphosphate hydrolases"/>
    <property type="match status" value="2"/>
</dbReference>
<dbReference type="FunFam" id="3.40.50.300:FF:000471">
    <property type="entry name" value="ATP-binding cassette, sub-family F (GCN20), member 1"/>
    <property type="match status" value="1"/>
</dbReference>
<dbReference type="AlphaFoldDB" id="A0AAD9J7V9"/>
<dbReference type="InterPro" id="IPR050611">
    <property type="entry name" value="ABCF"/>
</dbReference>
<keyword evidence="16" id="KW-1185">Reference proteome</keyword>
<dbReference type="GO" id="GO:0005524">
    <property type="term" value="F:ATP binding"/>
    <property type="evidence" value="ECO:0007669"/>
    <property type="project" value="UniProtKB-KW"/>
</dbReference>
<evidence type="ECO:0000256" key="6">
    <source>
        <dbReference type="ARBA" id="ARBA00022553"/>
    </source>
</evidence>
<dbReference type="GO" id="GO:0005654">
    <property type="term" value="C:nucleoplasm"/>
    <property type="evidence" value="ECO:0007669"/>
    <property type="project" value="UniProtKB-SubCell"/>
</dbReference>
<reference evidence="15" key="1">
    <citation type="journal article" date="2023" name="Mol. Biol. Evol.">
        <title>Third-Generation Sequencing Reveals the Adaptive Role of the Epigenome in Three Deep-Sea Polychaetes.</title>
        <authorList>
            <person name="Perez M."/>
            <person name="Aroh O."/>
            <person name="Sun Y."/>
            <person name="Lan Y."/>
            <person name="Juniper S.K."/>
            <person name="Young C.R."/>
            <person name="Angers B."/>
            <person name="Qian P.Y."/>
        </authorList>
    </citation>
    <scope>NUCLEOTIDE SEQUENCE</scope>
    <source>
        <strain evidence="15">P08H-3</strain>
    </source>
</reference>
<dbReference type="PANTHER" id="PTHR19211">
    <property type="entry name" value="ATP-BINDING TRANSPORT PROTEIN-RELATED"/>
    <property type="match status" value="1"/>
</dbReference>
<evidence type="ECO:0000256" key="9">
    <source>
        <dbReference type="ARBA" id="ARBA00022840"/>
    </source>
</evidence>
<comment type="subcellular location">
    <subcellularLocation>
        <location evidence="2">Cytoplasm</location>
    </subcellularLocation>
    <subcellularLocation>
        <location evidence="1">Nucleus envelope</location>
    </subcellularLocation>
    <subcellularLocation>
        <location evidence="3">Nucleus</location>
        <location evidence="3">Nucleoplasm</location>
    </subcellularLocation>
</comment>
<feature type="region of interest" description="Disordered" evidence="13">
    <location>
        <begin position="41"/>
        <end position="168"/>
    </location>
</feature>
<organism evidence="15 16">
    <name type="scientific">Paralvinella palmiformis</name>
    <dbReference type="NCBI Taxonomy" id="53620"/>
    <lineage>
        <taxon>Eukaryota</taxon>
        <taxon>Metazoa</taxon>
        <taxon>Spiralia</taxon>
        <taxon>Lophotrochozoa</taxon>
        <taxon>Annelida</taxon>
        <taxon>Polychaeta</taxon>
        <taxon>Sedentaria</taxon>
        <taxon>Canalipalpata</taxon>
        <taxon>Terebellida</taxon>
        <taxon>Terebelliformia</taxon>
        <taxon>Alvinellidae</taxon>
        <taxon>Paralvinella</taxon>
    </lineage>
</organism>
<keyword evidence="11" id="KW-0539">Nucleus</keyword>
<feature type="domain" description="ABC transporter" evidence="14">
    <location>
        <begin position="571"/>
        <end position="785"/>
    </location>
</feature>